<dbReference type="AlphaFoldDB" id="A0A0N4WQX4"/>
<accession>A0A0N4WQX4</accession>
<proteinExistence type="predicted"/>
<gene>
    <name evidence="1" type="ORF">HPLM_LOCUS13846</name>
</gene>
<reference evidence="3" key="1">
    <citation type="submission" date="2017-02" db="UniProtKB">
        <authorList>
            <consortium name="WormBaseParasite"/>
        </authorList>
    </citation>
    <scope>IDENTIFICATION</scope>
</reference>
<keyword evidence="2" id="KW-1185">Reference proteome</keyword>
<reference evidence="1 2" key="2">
    <citation type="submission" date="2018-11" db="EMBL/GenBank/DDBJ databases">
        <authorList>
            <consortium name="Pathogen Informatics"/>
        </authorList>
    </citation>
    <scope>NUCLEOTIDE SEQUENCE [LARGE SCALE GENOMIC DNA]</scope>
    <source>
        <strain evidence="1 2">MHpl1</strain>
    </source>
</reference>
<organism evidence="3">
    <name type="scientific">Haemonchus placei</name>
    <name type="common">Barber's pole worm</name>
    <dbReference type="NCBI Taxonomy" id="6290"/>
    <lineage>
        <taxon>Eukaryota</taxon>
        <taxon>Metazoa</taxon>
        <taxon>Ecdysozoa</taxon>
        <taxon>Nematoda</taxon>
        <taxon>Chromadorea</taxon>
        <taxon>Rhabditida</taxon>
        <taxon>Rhabditina</taxon>
        <taxon>Rhabditomorpha</taxon>
        <taxon>Strongyloidea</taxon>
        <taxon>Trichostrongylidae</taxon>
        <taxon>Haemonchus</taxon>
    </lineage>
</organism>
<protein>
    <submittedName>
        <fullName evidence="3">DUF295 domain-containing protein</fullName>
    </submittedName>
</protein>
<dbReference type="EMBL" id="UZAF01018359">
    <property type="protein sequence ID" value="VDO50827.1"/>
    <property type="molecule type" value="Genomic_DNA"/>
</dbReference>
<dbReference type="OMA" id="NDEYEVT"/>
<name>A0A0N4WQX4_HAEPC</name>
<evidence type="ECO:0000313" key="3">
    <source>
        <dbReference type="WBParaSite" id="HPLM_0001385401-mRNA-1"/>
    </source>
</evidence>
<sequence length="361" mass="41498">MTTLAHELFPLDKGPRRNEYSHDRGALESMATSVGSTRYVYFVHKKTVIPKIKKDVLTVYDLWKGSASEYAVDRNDYDELKEFYELNSDEGIAIVDNKHELLVLHMKLDHEKKKVQELDRIQVLDNWQQHNGMKEYRCMRSEKGFTLVACSEQGIRVSELQFHGKFIDIAHTDIAYEGECYFLYTDPWREGDVIYSFESEPIPGSEEERSFNGNLFAIDLRRKVIHTIPSKFPFAPAVGEENAKGVVHVMGVFHRPGHLWVVTQNTTQIATLSVWKLDADGWHKVTSVDNDEYEVTMDVCADGSAIVVLEDEVNGSPVMRNIRHRGPPSLYSLARTSAIKHFPVLRCDSYFTQLFSQRLFK</sequence>
<dbReference type="Proteomes" id="UP000268014">
    <property type="component" value="Unassembled WGS sequence"/>
</dbReference>
<evidence type="ECO:0000313" key="1">
    <source>
        <dbReference type="EMBL" id="VDO50827.1"/>
    </source>
</evidence>
<dbReference type="WBParaSite" id="HPLM_0001385401-mRNA-1">
    <property type="protein sequence ID" value="HPLM_0001385401-mRNA-1"/>
    <property type="gene ID" value="HPLM_0001385401"/>
</dbReference>
<evidence type="ECO:0000313" key="2">
    <source>
        <dbReference type="Proteomes" id="UP000268014"/>
    </source>
</evidence>
<dbReference type="OrthoDB" id="5773175at2759"/>